<proteinExistence type="predicted"/>
<name>A0A8S3YHM8_PARAO</name>
<keyword evidence="2" id="KW-1185">Reference proteome</keyword>
<dbReference type="EMBL" id="CAJQZP010001706">
    <property type="protein sequence ID" value="CAG5059681.1"/>
    <property type="molecule type" value="Genomic_DNA"/>
</dbReference>
<sequence length="98" mass="11456">MENKKEKLKRKLMIFYFLHRNQKVLSPATQEPFTNCRDVVSKIYLKKGYSLECVNIIINSLCQKHSITIQFCVGVINIGGNSAKQIKLTHCRNQFPYY</sequence>
<accession>A0A8S3YHM8</accession>
<dbReference type="AlphaFoldDB" id="A0A8S3YHM8"/>
<evidence type="ECO:0000313" key="2">
    <source>
        <dbReference type="Proteomes" id="UP000691718"/>
    </source>
</evidence>
<reference evidence="1" key="1">
    <citation type="submission" date="2021-04" db="EMBL/GenBank/DDBJ databases">
        <authorList>
            <person name="Tunstrom K."/>
        </authorList>
    </citation>
    <scope>NUCLEOTIDE SEQUENCE</scope>
</reference>
<organism evidence="1 2">
    <name type="scientific">Parnassius apollo</name>
    <name type="common">Apollo butterfly</name>
    <name type="synonym">Papilio apollo</name>
    <dbReference type="NCBI Taxonomy" id="110799"/>
    <lineage>
        <taxon>Eukaryota</taxon>
        <taxon>Metazoa</taxon>
        <taxon>Ecdysozoa</taxon>
        <taxon>Arthropoda</taxon>
        <taxon>Hexapoda</taxon>
        <taxon>Insecta</taxon>
        <taxon>Pterygota</taxon>
        <taxon>Neoptera</taxon>
        <taxon>Endopterygota</taxon>
        <taxon>Lepidoptera</taxon>
        <taxon>Glossata</taxon>
        <taxon>Ditrysia</taxon>
        <taxon>Papilionoidea</taxon>
        <taxon>Papilionidae</taxon>
        <taxon>Parnassiinae</taxon>
        <taxon>Parnassini</taxon>
        <taxon>Parnassius</taxon>
        <taxon>Parnassius</taxon>
    </lineage>
</organism>
<comment type="caution">
    <text evidence="1">The sequence shown here is derived from an EMBL/GenBank/DDBJ whole genome shotgun (WGS) entry which is preliminary data.</text>
</comment>
<dbReference type="Proteomes" id="UP000691718">
    <property type="component" value="Unassembled WGS sequence"/>
</dbReference>
<protein>
    <submittedName>
        <fullName evidence="1">(apollo) hypothetical protein</fullName>
    </submittedName>
</protein>
<evidence type="ECO:0000313" key="1">
    <source>
        <dbReference type="EMBL" id="CAG5059681.1"/>
    </source>
</evidence>
<gene>
    <name evidence="1" type="ORF">PAPOLLO_LOCUS28083</name>
</gene>